<gene>
    <name evidence="2" type="ORF">H072_6792</name>
</gene>
<evidence type="ECO:0000313" key="3">
    <source>
        <dbReference type="Proteomes" id="UP000015100"/>
    </source>
</evidence>
<dbReference type="AlphaFoldDB" id="S8AE74"/>
<feature type="chain" id="PRO_5004547893" evidence="1">
    <location>
        <begin position="18"/>
        <end position="61"/>
    </location>
</feature>
<dbReference type="HOGENOM" id="CLU_2922575_0_0_1"/>
<keyword evidence="1" id="KW-0732">Signal</keyword>
<dbReference type="EMBL" id="AQGS01000472">
    <property type="protein sequence ID" value="EPS39391.1"/>
    <property type="molecule type" value="Genomic_DNA"/>
</dbReference>
<dbReference type="OrthoDB" id="5388856at2759"/>
<reference evidence="2 3" key="1">
    <citation type="journal article" date="2013" name="PLoS Genet.">
        <title>Genomic mechanisms accounting for the adaptation to parasitism in nematode-trapping fungi.</title>
        <authorList>
            <person name="Meerupati T."/>
            <person name="Andersson K.M."/>
            <person name="Friman E."/>
            <person name="Kumar D."/>
            <person name="Tunlid A."/>
            <person name="Ahren D."/>
        </authorList>
    </citation>
    <scope>NUCLEOTIDE SEQUENCE [LARGE SCALE GENOMIC DNA]</scope>
    <source>
        <strain evidence="2 3">CBS 200.50</strain>
    </source>
</reference>
<sequence length="61" mass="6821">MKFSFVILATLSAAVMAAPTASPHPERDLEILQDLVKPIPIPPVKDTKEREEISYLHIKHS</sequence>
<comment type="caution">
    <text evidence="2">The sequence shown here is derived from an EMBL/GenBank/DDBJ whole genome shotgun (WGS) entry which is preliminary data.</text>
</comment>
<name>S8AE74_DACHA</name>
<reference evidence="3" key="2">
    <citation type="submission" date="2013-04" db="EMBL/GenBank/DDBJ databases">
        <title>Genomic mechanisms accounting for the adaptation to parasitism in nematode-trapping fungi.</title>
        <authorList>
            <person name="Ahren D.G."/>
        </authorList>
    </citation>
    <scope>NUCLEOTIDE SEQUENCE [LARGE SCALE GENOMIC DNA]</scope>
    <source>
        <strain evidence="3">CBS 200.50</strain>
    </source>
</reference>
<accession>S8AE74</accession>
<dbReference type="Proteomes" id="UP000015100">
    <property type="component" value="Unassembled WGS sequence"/>
</dbReference>
<organism evidence="2 3">
    <name type="scientific">Dactylellina haptotyla (strain CBS 200.50)</name>
    <name type="common">Nematode-trapping fungus</name>
    <name type="synonym">Monacrosporium haptotylum</name>
    <dbReference type="NCBI Taxonomy" id="1284197"/>
    <lineage>
        <taxon>Eukaryota</taxon>
        <taxon>Fungi</taxon>
        <taxon>Dikarya</taxon>
        <taxon>Ascomycota</taxon>
        <taxon>Pezizomycotina</taxon>
        <taxon>Orbiliomycetes</taxon>
        <taxon>Orbiliales</taxon>
        <taxon>Orbiliaceae</taxon>
        <taxon>Dactylellina</taxon>
    </lineage>
</organism>
<evidence type="ECO:0000313" key="2">
    <source>
        <dbReference type="EMBL" id="EPS39391.1"/>
    </source>
</evidence>
<protein>
    <submittedName>
        <fullName evidence="2">Uncharacterized protein</fullName>
    </submittedName>
</protein>
<proteinExistence type="predicted"/>
<feature type="signal peptide" evidence="1">
    <location>
        <begin position="1"/>
        <end position="17"/>
    </location>
</feature>
<evidence type="ECO:0000256" key="1">
    <source>
        <dbReference type="SAM" id="SignalP"/>
    </source>
</evidence>
<keyword evidence="3" id="KW-1185">Reference proteome</keyword>